<reference evidence="3" key="1">
    <citation type="submission" date="2020-02" db="EMBL/GenBank/DDBJ databases">
        <authorList>
            <person name="Meier V. D."/>
        </authorList>
    </citation>
    <scope>NUCLEOTIDE SEQUENCE</scope>
    <source>
        <strain evidence="3">AVDCRST_MAG39</strain>
    </source>
</reference>
<keyword evidence="1" id="KW-0472">Membrane</keyword>
<dbReference type="GO" id="GO:0008610">
    <property type="term" value="P:lipid biosynthetic process"/>
    <property type="evidence" value="ECO:0007669"/>
    <property type="project" value="UniProtKB-ARBA"/>
</dbReference>
<proteinExistence type="predicted"/>
<dbReference type="PANTHER" id="PTHR19353:SF19">
    <property type="entry name" value="DELTA(5) FATTY ACID DESATURASE C-RELATED"/>
    <property type="match status" value="1"/>
</dbReference>
<evidence type="ECO:0000259" key="2">
    <source>
        <dbReference type="Pfam" id="PF00487"/>
    </source>
</evidence>
<evidence type="ECO:0000313" key="3">
    <source>
        <dbReference type="EMBL" id="CAA9500520.1"/>
    </source>
</evidence>
<feature type="domain" description="Fatty acid desaturase" evidence="2">
    <location>
        <begin position="49"/>
        <end position="284"/>
    </location>
</feature>
<keyword evidence="1" id="KW-1133">Transmembrane helix</keyword>
<feature type="transmembrane region" description="Helical" evidence="1">
    <location>
        <begin position="25"/>
        <end position="48"/>
    </location>
</feature>
<dbReference type="InterPro" id="IPR012171">
    <property type="entry name" value="Fatty_acid_desaturase"/>
</dbReference>
<protein>
    <submittedName>
        <fullName evidence="3">Fatty acid desaturase</fullName>
    </submittedName>
</protein>
<name>A0A6J4SJ87_9SPHN</name>
<dbReference type="EMBL" id="CADCVW010000054">
    <property type="protein sequence ID" value="CAA9500520.1"/>
    <property type="molecule type" value="Genomic_DNA"/>
</dbReference>
<keyword evidence="1" id="KW-0812">Transmembrane</keyword>
<dbReference type="InterPro" id="IPR005804">
    <property type="entry name" value="FA_desaturase_dom"/>
</dbReference>
<evidence type="ECO:0000256" key="1">
    <source>
        <dbReference type="SAM" id="Phobius"/>
    </source>
</evidence>
<dbReference type="GO" id="GO:0016717">
    <property type="term" value="F:oxidoreductase activity, acting on paired donors, with oxidation of a pair of donors resulting in the reduction of molecular oxygen to two molecules of water"/>
    <property type="evidence" value="ECO:0007669"/>
    <property type="project" value="TreeGrafter"/>
</dbReference>
<feature type="transmembrane region" description="Helical" evidence="1">
    <location>
        <begin position="185"/>
        <end position="204"/>
    </location>
</feature>
<dbReference type="Pfam" id="PF00487">
    <property type="entry name" value="FA_desaturase"/>
    <property type="match status" value="1"/>
</dbReference>
<dbReference type="GO" id="GO:0016020">
    <property type="term" value="C:membrane"/>
    <property type="evidence" value="ECO:0007669"/>
    <property type="project" value="TreeGrafter"/>
</dbReference>
<organism evidence="3">
    <name type="scientific">uncultured Sphingomonadaceae bacterium</name>
    <dbReference type="NCBI Taxonomy" id="169976"/>
    <lineage>
        <taxon>Bacteria</taxon>
        <taxon>Pseudomonadati</taxon>
        <taxon>Pseudomonadota</taxon>
        <taxon>Alphaproteobacteria</taxon>
        <taxon>Sphingomonadales</taxon>
        <taxon>Sphingomonadaceae</taxon>
        <taxon>environmental samples</taxon>
    </lineage>
</organism>
<sequence length="310" mass="34310">MQQRADVHAYLTRDQLRSLRERSTWWGVGLIAHCWAVIAGAMALVAWAPNLLTVLLAVAVIGSRQLGLAVLMHEGAHGGLARSGRFNLRLSQWLCAYPVLAETLAYRDYHLTHHRHTQGPGDPDLVLSAPFPTSRASLRRKVIRDLTGRTGLKQRRTQLAAAWGPPGLPPRERAARFGRALGPQLGVNAALFAGLAALGHWWLYPLLWVLPLLTWQQLVTRVRNIAEHAVLPAGDPWRIARTTRAGPLARAFFAPYFVNYHAEHHLLVHIPCYRLRRLHRLLMAGEVGPRLEVGPGYAAVLRAAAGKVAA</sequence>
<dbReference type="AlphaFoldDB" id="A0A6J4SJ87"/>
<dbReference type="PANTHER" id="PTHR19353">
    <property type="entry name" value="FATTY ACID DESATURASE 2"/>
    <property type="match status" value="1"/>
</dbReference>
<dbReference type="CDD" id="cd03510">
    <property type="entry name" value="Rhizobitoxine-FADS-like"/>
    <property type="match status" value="1"/>
</dbReference>
<gene>
    <name evidence="3" type="ORF">AVDCRST_MAG39-1379</name>
</gene>
<feature type="transmembrane region" description="Helical" evidence="1">
    <location>
        <begin position="54"/>
        <end position="72"/>
    </location>
</feature>
<accession>A0A6J4SJ87</accession>